<dbReference type="EnsemblMetazoa" id="GPAI033811-RA">
    <property type="protein sequence ID" value="GPAI033811-PA"/>
    <property type="gene ID" value="GPAI033811"/>
</dbReference>
<feature type="region of interest" description="Disordered" evidence="1">
    <location>
        <begin position="1"/>
        <end position="60"/>
    </location>
</feature>
<reference evidence="3" key="1">
    <citation type="submission" date="2014-03" db="EMBL/GenBank/DDBJ databases">
        <authorList>
            <person name="Aksoy S."/>
            <person name="Warren W."/>
            <person name="Wilson R.K."/>
        </authorList>
    </citation>
    <scope>NUCLEOTIDE SEQUENCE [LARGE SCALE GENOMIC DNA]</scope>
    <source>
        <strain evidence="3">IAEA</strain>
    </source>
</reference>
<organism evidence="2 3">
    <name type="scientific">Glossina pallidipes</name>
    <name type="common">Tsetse fly</name>
    <dbReference type="NCBI Taxonomy" id="7398"/>
    <lineage>
        <taxon>Eukaryota</taxon>
        <taxon>Metazoa</taxon>
        <taxon>Ecdysozoa</taxon>
        <taxon>Arthropoda</taxon>
        <taxon>Hexapoda</taxon>
        <taxon>Insecta</taxon>
        <taxon>Pterygota</taxon>
        <taxon>Neoptera</taxon>
        <taxon>Endopterygota</taxon>
        <taxon>Diptera</taxon>
        <taxon>Brachycera</taxon>
        <taxon>Muscomorpha</taxon>
        <taxon>Hippoboscoidea</taxon>
        <taxon>Glossinidae</taxon>
        <taxon>Glossina</taxon>
    </lineage>
</organism>
<feature type="compositionally biased region" description="Polar residues" evidence="1">
    <location>
        <begin position="320"/>
        <end position="337"/>
    </location>
</feature>
<evidence type="ECO:0000256" key="1">
    <source>
        <dbReference type="SAM" id="MobiDB-lite"/>
    </source>
</evidence>
<proteinExistence type="predicted"/>
<feature type="region of interest" description="Disordered" evidence="1">
    <location>
        <begin position="182"/>
        <end position="214"/>
    </location>
</feature>
<protein>
    <submittedName>
        <fullName evidence="2">Uncharacterized protein</fullName>
    </submittedName>
</protein>
<feature type="region of interest" description="Disordered" evidence="1">
    <location>
        <begin position="86"/>
        <end position="113"/>
    </location>
</feature>
<keyword evidence="3" id="KW-1185">Reference proteome</keyword>
<accession>A0A1B0A417</accession>
<dbReference type="VEuPathDB" id="VectorBase:GPAI033811"/>
<dbReference type="STRING" id="7398.A0A1B0A417"/>
<sequence length="376" mass="41173">MAGRDSTPTFPATNTATATTTATVTAAVTPTTTTATIKPRRKPTAEPIGLQNTPPGTVVDNEIRITPTIGEIAATTTTTASTAPTLVPATSQQTPQMPTPAPSQRPRAERGHQTSKLLSGMPLSVQQAAASLQVHMLEESHRRPRRLEEIFFDGKRRYCLIYNQLQERRVVELPWLPVAMRGPRHARDTDPPGSPPRGVHPRHSPATAQSVLPDHSEYGLVLEPPRHRMVDLPAAVRYNAIGLITRICAEHRRTQAPDRQTVLIDNELYVITINRRGEWAAKRDGQPRTRRRRGANRPAGALSTNSLSPPHHAQPHSPVHTPQSRMHSPLHQQQHSPLPSIGSPASSATTQPPTPIAHSLVDQQQQQQNPPVLSSY</sequence>
<dbReference type="AlphaFoldDB" id="A0A1B0A417"/>
<name>A0A1B0A417_GLOPL</name>
<feature type="compositionally biased region" description="Low complexity" evidence="1">
    <location>
        <begin position="7"/>
        <end position="36"/>
    </location>
</feature>
<dbReference type="Proteomes" id="UP000092445">
    <property type="component" value="Unassembled WGS sequence"/>
</dbReference>
<feature type="region of interest" description="Disordered" evidence="1">
    <location>
        <begin position="280"/>
        <end position="376"/>
    </location>
</feature>
<reference evidence="2" key="2">
    <citation type="submission" date="2020-05" db="UniProtKB">
        <authorList>
            <consortium name="EnsemblMetazoa"/>
        </authorList>
    </citation>
    <scope>IDENTIFICATION</scope>
    <source>
        <strain evidence="2">IAEA</strain>
    </source>
</reference>
<evidence type="ECO:0000313" key="2">
    <source>
        <dbReference type="EnsemblMetazoa" id="GPAI033811-PA"/>
    </source>
</evidence>
<evidence type="ECO:0000313" key="3">
    <source>
        <dbReference type="Proteomes" id="UP000092445"/>
    </source>
</evidence>